<dbReference type="PANTHER" id="PTHR32322:SF2">
    <property type="entry name" value="EAMA DOMAIN-CONTAINING PROTEIN"/>
    <property type="match status" value="1"/>
</dbReference>
<protein>
    <submittedName>
        <fullName evidence="7">Unannotated protein</fullName>
    </submittedName>
</protein>
<evidence type="ECO:0000256" key="2">
    <source>
        <dbReference type="ARBA" id="ARBA00022692"/>
    </source>
</evidence>
<evidence type="ECO:0000256" key="5">
    <source>
        <dbReference type="SAM" id="Phobius"/>
    </source>
</evidence>
<evidence type="ECO:0000313" key="7">
    <source>
        <dbReference type="EMBL" id="CAB4592300.1"/>
    </source>
</evidence>
<feature type="transmembrane region" description="Helical" evidence="5">
    <location>
        <begin position="128"/>
        <end position="145"/>
    </location>
</feature>
<organism evidence="7">
    <name type="scientific">freshwater metagenome</name>
    <dbReference type="NCBI Taxonomy" id="449393"/>
    <lineage>
        <taxon>unclassified sequences</taxon>
        <taxon>metagenomes</taxon>
        <taxon>ecological metagenomes</taxon>
    </lineage>
</organism>
<feature type="transmembrane region" description="Helical" evidence="5">
    <location>
        <begin position="73"/>
        <end position="92"/>
    </location>
</feature>
<feature type="transmembrane region" description="Helical" evidence="5">
    <location>
        <begin position="151"/>
        <end position="170"/>
    </location>
</feature>
<keyword evidence="4 5" id="KW-0472">Membrane</keyword>
<evidence type="ECO:0000256" key="1">
    <source>
        <dbReference type="ARBA" id="ARBA00004141"/>
    </source>
</evidence>
<dbReference type="SUPFAM" id="SSF103481">
    <property type="entry name" value="Multidrug resistance efflux transporter EmrE"/>
    <property type="match status" value="2"/>
</dbReference>
<dbReference type="InterPro" id="IPR050638">
    <property type="entry name" value="AA-Vitamin_Transporters"/>
</dbReference>
<feature type="transmembrane region" description="Helical" evidence="5">
    <location>
        <begin position="12"/>
        <end position="30"/>
    </location>
</feature>
<feature type="transmembrane region" description="Helical" evidence="5">
    <location>
        <begin position="98"/>
        <end position="116"/>
    </location>
</feature>
<keyword evidence="2 5" id="KW-0812">Transmembrane</keyword>
<feature type="domain" description="EamA" evidence="6">
    <location>
        <begin position="156"/>
        <end position="285"/>
    </location>
</feature>
<feature type="transmembrane region" description="Helical" evidence="5">
    <location>
        <begin position="246"/>
        <end position="266"/>
    </location>
</feature>
<evidence type="ECO:0000256" key="4">
    <source>
        <dbReference type="ARBA" id="ARBA00023136"/>
    </source>
</evidence>
<dbReference type="GO" id="GO:0016020">
    <property type="term" value="C:membrane"/>
    <property type="evidence" value="ECO:0007669"/>
    <property type="project" value="UniProtKB-SubCell"/>
</dbReference>
<feature type="transmembrane region" description="Helical" evidence="5">
    <location>
        <begin position="42"/>
        <end position="61"/>
    </location>
</feature>
<dbReference type="Pfam" id="PF00892">
    <property type="entry name" value="EamA"/>
    <property type="match status" value="2"/>
</dbReference>
<gene>
    <name evidence="7" type="ORF">UFOPK1722_01704</name>
</gene>
<dbReference type="AlphaFoldDB" id="A0A6J6FVA2"/>
<feature type="transmembrane region" description="Helical" evidence="5">
    <location>
        <begin position="191"/>
        <end position="211"/>
    </location>
</feature>
<feature type="transmembrane region" description="Helical" evidence="5">
    <location>
        <begin position="272"/>
        <end position="293"/>
    </location>
</feature>
<evidence type="ECO:0000259" key="6">
    <source>
        <dbReference type="Pfam" id="PF00892"/>
    </source>
</evidence>
<keyword evidence="3 5" id="KW-1133">Transmembrane helix</keyword>
<proteinExistence type="predicted"/>
<name>A0A6J6FVA2_9ZZZZ</name>
<sequence length="299" mass="30400">MEGNISTDPRDRWVAVLAVLGAATLFGTTGTALSKGPADTDTWAAACLRLCIGGALLAVVSRHHLRRVLGQRTWVLVGAIGVAGYQTLFFAATDRTGVAVAALATIGTSPLASRTIGRLRRRPPPSPSWWLAAAVLGAGLVLQFVSGDDGIVDGVGVLFAVVAGTMYAVYAEAGSVLIERGVQSTASMAGIFVGGAVITLPVLVVADVGWVASPDGIAMIVYQGVITLAVAYVAFGWGLRHLAPSVVVMLTVLEPAVASVLAVVVLDETIGTTSWIGAALIFAGLPIAGLSAGRSTVGT</sequence>
<dbReference type="InterPro" id="IPR037185">
    <property type="entry name" value="EmrE-like"/>
</dbReference>
<accession>A0A6J6FVA2</accession>
<comment type="subcellular location">
    <subcellularLocation>
        <location evidence="1">Membrane</location>
        <topology evidence="1">Multi-pass membrane protein</topology>
    </subcellularLocation>
</comment>
<feature type="domain" description="EamA" evidence="6">
    <location>
        <begin position="15"/>
        <end position="142"/>
    </location>
</feature>
<evidence type="ECO:0000256" key="3">
    <source>
        <dbReference type="ARBA" id="ARBA00022989"/>
    </source>
</evidence>
<dbReference type="InterPro" id="IPR000620">
    <property type="entry name" value="EamA_dom"/>
</dbReference>
<dbReference type="PANTHER" id="PTHR32322">
    <property type="entry name" value="INNER MEMBRANE TRANSPORTER"/>
    <property type="match status" value="1"/>
</dbReference>
<reference evidence="7" key="1">
    <citation type="submission" date="2020-05" db="EMBL/GenBank/DDBJ databases">
        <authorList>
            <person name="Chiriac C."/>
            <person name="Salcher M."/>
            <person name="Ghai R."/>
            <person name="Kavagutti S V."/>
        </authorList>
    </citation>
    <scope>NUCLEOTIDE SEQUENCE</scope>
</reference>
<feature type="transmembrane region" description="Helical" evidence="5">
    <location>
        <begin position="217"/>
        <end position="239"/>
    </location>
</feature>
<dbReference type="EMBL" id="CAEZTS010000192">
    <property type="protein sequence ID" value="CAB4592300.1"/>
    <property type="molecule type" value="Genomic_DNA"/>
</dbReference>